<organism evidence="2 3">
    <name type="scientific">Obba rivulosa</name>
    <dbReference type="NCBI Taxonomy" id="1052685"/>
    <lineage>
        <taxon>Eukaryota</taxon>
        <taxon>Fungi</taxon>
        <taxon>Dikarya</taxon>
        <taxon>Basidiomycota</taxon>
        <taxon>Agaricomycotina</taxon>
        <taxon>Agaricomycetes</taxon>
        <taxon>Polyporales</taxon>
        <taxon>Gelatoporiaceae</taxon>
        <taxon>Obba</taxon>
    </lineage>
</organism>
<protein>
    <submittedName>
        <fullName evidence="2">SET domain-containing protein</fullName>
    </submittedName>
</protein>
<dbReference type="SMART" id="SM00317">
    <property type="entry name" value="SET"/>
    <property type="match status" value="1"/>
</dbReference>
<proteinExistence type="predicted"/>
<dbReference type="EMBL" id="KV722428">
    <property type="protein sequence ID" value="OCH89358.1"/>
    <property type="molecule type" value="Genomic_DNA"/>
</dbReference>
<dbReference type="PANTHER" id="PTHR47332">
    <property type="entry name" value="SET DOMAIN-CONTAINING PROTEIN 5"/>
    <property type="match status" value="1"/>
</dbReference>
<dbReference type="InterPro" id="IPR001214">
    <property type="entry name" value="SET_dom"/>
</dbReference>
<dbReference type="SUPFAM" id="SSF82199">
    <property type="entry name" value="SET domain"/>
    <property type="match status" value="1"/>
</dbReference>
<dbReference type="PANTHER" id="PTHR47332:SF4">
    <property type="entry name" value="SET DOMAIN-CONTAINING PROTEIN 5"/>
    <property type="match status" value="1"/>
</dbReference>
<keyword evidence="3" id="KW-1185">Reference proteome</keyword>
<dbReference type="CDD" id="cd20071">
    <property type="entry name" value="SET_SMYD"/>
    <property type="match status" value="1"/>
</dbReference>
<gene>
    <name evidence="2" type="ORF">OBBRIDRAFT_732769</name>
</gene>
<sequence>MCQPPGSGAEVDGLSNGLLDLHLHETIAGVLRERDPNSSTVNQSGYIWTTIPRSFLDARCNDPAGETECILRGGMKEAILAQPGFSCGVPAPLETAHTINPVPGRGLGMFATRELRYGDLIFAERPLIVAPAAYMTRAPPTETGEPSLEWLFMEWEDLLKAAVGRMSTENQEAYRALANSHVNDGSPPLLGIMRTNGFSASEALLQVFPGLSDGPEGRFSAVGKVLSRVNHSCAPNATVVMEPLSFTLQLIAVKPIALGDEITVTYCGLLDTQKQRQAQLDSYGFTCECPACSNAAESDERRTKIAEIRKSLGEHEFEMWIREPSLPEDYLMKHVGAMIDLIYEEGLQAATEYAYALELTAKSICAAGHIGNLIQATIAYKAALSTELGVTSPRIQDRLADFKSYLLKRTADSESHQEEE</sequence>
<dbReference type="Gene3D" id="2.170.270.10">
    <property type="entry name" value="SET domain"/>
    <property type="match status" value="1"/>
</dbReference>
<accession>A0A8E2AR07</accession>
<dbReference type="OrthoDB" id="265717at2759"/>
<dbReference type="InterPro" id="IPR046341">
    <property type="entry name" value="SET_dom_sf"/>
</dbReference>
<name>A0A8E2AR07_9APHY</name>
<evidence type="ECO:0000313" key="2">
    <source>
        <dbReference type="EMBL" id="OCH89358.1"/>
    </source>
</evidence>
<dbReference type="Proteomes" id="UP000250043">
    <property type="component" value="Unassembled WGS sequence"/>
</dbReference>
<reference evidence="2 3" key="1">
    <citation type="submission" date="2016-07" db="EMBL/GenBank/DDBJ databases">
        <title>Draft genome of the white-rot fungus Obba rivulosa 3A-2.</title>
        <authorList>
            <consortium name="DOE Joint Genome Institute"/>
            <person name="Miettinen O."/>
            <person name="Riley R."/>
            <person name="Acob R."/>
            <person name="Barry K."/>
            <person name="Cullen D."/>
            <person name="De Vries R."/>
            <person name="Hainaut M."/>
            <person name="Hatakka A."/>
            <person name="Henrissat B."/>
            <person name="Hilden K."/>
            <person name="Kuo R."/>
            <person name="Labutti K."/>
            <person name="Lipzen A."/>
            <person name="Makela M.R."/>
            <person name="Sandor L."/>
            <person name="Spatafora J.W."/>
            <person name="Grigoriev I.V."/>
            <person name="Hibbett D.S."/>
        </authorList>
    </citation>
    <scope>NUCLEOTIDE SEQUENCE [LARGE SCALE GENOMIC DNA]</scope>
    <source>
        <strain evidence="2 3">3A-2</strain>
    </source>
</reference>
<dbReference type="AlphaFoldDB" id="A0A8E2AR07"/>
<dbReference type="Pfam" id="PF00856">
    <property type="entry name" value="SET"/>
    <property type="match status" value="1"/>
</dbReference>
<evidence type="ECO:0000259" key="1">
    <source>
        <dbReference type="PROSITE" id="PS50280"/>
    </source>
</evidence>
<evidence type="ECO:0000313" key="3">
    <source>
        <dbReference type="Proteomes" id="UP000250043"/>
    </source>
</evidence>
<dbReference type="InterPro" id="IPR053185">
    <property type="entry name" value="SET_domain_protein"/>
</dbReference>
<dbReference type="PROSITE" id="PS50280">
    <property type="entry name" value="SET"/>
    <property type="match status" value="1"/>
</dbReference>
<feature type="domain" description="SET" evidence="1">
    <location>
        <begin position="91"/>
        <end position="267"/>
    </location>
</feature>